<evidence type="ECO:0000313" key="3">
    <source>
        <dbReference type="Proteomes" id="UP000260644"/>
    </source>
</evidence>
<dbReference type="RefSeq" id="WP_116974054.1">
    <property type="nucleotide sequence ID" value="NZ_QPMM01000001.1"/>
</dbReference>
<protein>
    <submittedName>
        <fullName evidence="2">TolC family protein</fullName>
    </submittedName>
</protein>
<evidence type="ECO:0000313" key="2">
    <source>
        <dbReference type="EMBL" id="RFS26861.1"/>
    </source>
</evidence>
<sequence length="426" mass="49204">MINRPVLSIYLVLFAVLFRFSASGQSTDTLHLSLQDAEQQLLQRNIPLLVQRYNIDSAKAGIITARLYDNPQVTFENVLYSHTENRWFDFSYEGQNALQVEQVIKLAGKRNKGVKLAQSGVKLSEYQFYDLLRTLRFSLRDNFYDLYYKQQSLKTYGAQIAFLQKVVKSFEEQQQQGNIAPKEVIRIKSLLYDLQHDQLQLQQDIRQTISDLALLIRVPATTIIVPELPEMTGKPEVLQLSYQTLLDTAIANRYDLKIAKETVNYNQLNLRLQKAMAIPDLQVGFSYDKQGNFERNYNGLNVSMPLPFFNRNQGNIKTAKVLVESSQLQLQGQEDQLSHEVAVSLDAALRTEKLLEAFDPGFENDYTKMMIEVEKNFRSRNLGLLEFLDLYDAYRSNVLKMNELKYDRLHALETINFNTGSQLFHP</sequence>
<accession>A0A3E1YHK3</accession>
<comment type="similarity">
    <text evidence="1">Belongs to the outer membrane factor (OMF) (TC 1.B.17) family.</text>
</comment>
<dbReference type="GO" id="GO:0015562">
    <property type="term" value="F:efflux transmembrane transporter activity"/>
    <property type="evidence" value="ECO:0007669"/>
    <property type="project" value="InterPro"/>
</dbReference>
<keyword evidence="3" id="KW-1185">Reference proteome</keyword>
<organism evidence="2 3">
    <name type="scientific">Chitinophaga silvatica</name>
    <dbReference type="NCBI Taxonomy" id="2282649"/>
    <lineage>
        <taxon>Bacteria</taxon>
        <taxon>Pseudomonadati</taxon>
        <taxon>Bacteroidota</taxon>
        <taxon>Chitinophagia</taxon>
        <taxon>Chitinophagales</taxon>
        <taxon>Chitinophagaceae</taxon>
        <taxon>Chitinophaga</taxon>
    </lineage>
</organism>
<dbReference type="EMBL" id="QPMM01000001">
    <property type="protein sequence ID" value="RFS26861.1"/>
    <property type="molecule type" value="Genomic_DNA"/>
</dbReference>
<dbReference type="Pfam" id="PF02321">
    <property type="entry name" value="OEP"/>
    <property type="match status" value="2"/>
</dbReference>
<gene>
    <name evidence="2" type="ORF">DVR12_03490</name>
</gene>
<dbReference type="InterPro" id="IPR010131">
    <property type="entry name" value="MdtP/NodT-like"/>
</dbReference>
<proteinExistence type="inferred from homology"/>
<name>A0A3E1YHK3_9BACT</name>
<dbReference type="PANTHER" id="PTHR30203:SF23">
    <property type="entry name" value="OUTER MEMBRANE EFFLUX PROTEIN"/>
    <property type="match status" value="1"/>
</dbReference>
<dbReference type="Proteomes" id="UP000260644">
    <property type="component" value="Unassembled WGS sequence"/>
</dbReference>
<dbReference type="InterPro" id="IPR003423">
    <property type="entry name" value="OMP_efflux"/>
</dbReference>
<comment type="caution">
    <text evidence="2">The sequence shown here is derived from an EMBL/GenBank/DDBJ whole genome shotgun (WGS) entry which is preliminary data.</text>
</comment>
<dbReference type="AlphaFoldDB" id="A0A3E1YHK3"/>
<dbReference type="OrthoDB" id="9791261at2"/>
<dbReference type="Gene3D" id="1.20.1600.10">
    <property type="entry name" value="Outer membrane efflux proteins (OEP)"/>
    <property type="match status" value="1"/>
</dbReference>
<reference evidence="2 3" key="1">
    <citation type="submission" date="2018-07" db="EMBL/GenBank/DDBJ databases">
        <title>Chitinophaga K2CV101002-2 sp. nov., isolated from a monsoon evergreen broad-leaved forest soil.</title>
        <authorList>
            <person name="Lv Y."/>
        </authorList>
    </citation>
    <scope>NUCLEOTIDE SEQUENCE [LARGE SCALE GENOMIC DNA]</scope>
    <source>
        <strain evidence="2 3">GDMCC 1.1288</strain>
    </source>
</reference>
<dbReference type="PANTHER" id="PTHR30203">
    <property type="entry name" value="OUTER MEMBRANE CATION EFFLUX PROTEIN"/>
    <property type="match status" value="1"/>
</dbReference>
<evidence type="ECO:0000256" key="1">
    <source>
        <dbReference type="ARBA" id="ARBA00007613"/>
    </source>
</evidence>
<dbReference type="SUPFAM" id="SSF56954">
    <property type="entry name" value="Outer membrane efflux proteins (OEP)"/>
    <property type="match status" value="1"/>
</dbReference>